<dbReference type="EMBL" id="UINC01080803">
    <property type="protein sequence ID" value="SVC24076.1"/>
    <property type="molecule type" value="Genomic_DNA"/>
</dbReference>
<organism evidence="1">
    <name type="scientific">marine metagenome</name>
    <dbReference type="NCBI Taxonomy" id="408172"/>
    <lineage>
        <taxon>unclassified sequences</taxon>
        <taxon>metagenomes</taxon>
        <taxon>ecological metagenomes</taxon>
    </lineage>
</organism>
<reference evidence="1" key="1">
    <citation type="submission" date="2018-05" db="EMBL/GenBank/DDBJ databases">
        <authorList>
            <person name="Lanie J.A."/>
            <person name="Ng W.-L."/>
            <person name="Kazmierczak K.M."/>
            <person name="Andrzejewski T.M."/>
            <person name="Davidsen T.M."/>
            <person name="Wayne K.J."/>
            <person name="Tettelin H."/>
            <person name="Glass J.I."/>
            <person name="Rusch D."/>
            <person name="Podicherti R."/>
            <person name="Tsui H.-C.T."/>
            <person name="Winkler M.E."/>
        </authorList>
    </citation>
    <scope>NUCLEOTIDE SEQUENCE</scope>
</reference>
<evidence type="ECO:0000313" key="1">
    <source>
        <dbReference type="EMBL" id="SVC24076.1"/>
    </source>
</evidence>
<sequence>MKFNRREAYSFVEQLHHGLPHAFPDEVEGLGVAVPVVARQTMKKGGGPQSAS</sequence>
<gene>
    <name evidence="1" type="ORF">METZ01_LOCUS276930</name>
</gene>
<accession>A0A382KIV2</accession>
<feature type="non-terminal residue" evidence="1">
    <location>
        <position position="52"/>
    </location>
</feature>
<proteinExistence type="predicted"/>
<protein>
    <submittedName>
        <fullName evidence="1">Uncharacterized protein</fullName>
    </submittedName>
</protein>
<name>A0A382KIV2_9ZZZZ</name>
<dbReference type="AlphaFoldDB" id="A0A382KIV2"/>